<keyword evidence="4 5" id="KW-0408">Iron</keyword>
<keyword evidence="8" id="KW-1185">Reference proteome</keyword>
<dbReference type="Gene3D" id="2.60.120.330">
    <property type="entry name" value="B-lactam Antibiotic, Isopenicillin N Synthase, Chain"/>
    <property type="match status" value="1"/>
</dbReference>
<dbReference type="InterPro" id="IPR036274">
    <property type="entry name" value="HR1_rpt_sf"/>
</dbReference>
<dbReference type="Proteomes" id="UP000317494">
    <property type="component" value="Unassembled WGS sequence"/>
</dbReference>
<dbReference type="Pfam" id="PF03171">
    <property type="entry name" value="2OG-FeII_Oxy"/>
    <property type="match status" value="1"/>
</dbReference>
<evidence type="ECO:0000256" key="3">
    <source>
        <dbReference type="ARBA" id="ARBA00023002"/>
    </source>
</evidence>
<dbReference type="SUPFAM" id="SSF46585">
    <property type="entry name" value="HR1 repeat"/>
    <property type="match status" value="1"/>
</dbReference>
<evidence type="ECO:0000313" key="8">
    <source>
        <dbReference type="Proteomes" id="UP000317494"/>
    </source>
</evidence>
<evidence type="ECO:0000259" key="6">
    <source>
        <dbReference type="PROSITE" id="PS51471"/>
    </source>
</evidence>
<evidence type="ECO:0000256" key="1">
    <source>
        <dbReference type="ARBA" id="ARBA00008056"/>
    </source>
</evidence>
<dbReference type="InterPro" id="IPR027443">
    <property type="entry name" value="IPNS-like_sf"/>
</dbReference>
<sequence length="445" mass="49063">MPSNVSLPIIDISPFLLNAADKSRKPTIAKQMRHACLEFGFMYITNHGIPANLVAGVRDLAMQFFELPDAEKDKIHISRSDMARGYQPLGQNITRYKRDWHEGIDFYAAATPTQTYMLAARGVTALTGPNQYPYTPPSFRDTVDTYIRHCTSLGMAVMRAVALSLGLAEDHFNNIMADSFWCLRIIGYPPLQEAAGDAQVGISCGEHCDYGCLTILNTDDTTGALQVLGKDGVWLAADPVPGCFVINIGDMLRNLTNGLYQSTLHRVIHTKGSYRVSTTAMRPTGVKHVDMFVTKAVVCVEMGDTSGTPRAPGVAETLLQLKISCIKTTTAEDAPGGEEGSEKLRRVADKIPALQREIVIKMRIRDGMERMISAKNALTGSFRNNKPTPQELEMTALMKKSNKKLDILKHGLQKCFVRCLRELVYRRAPPVAPLCLSAARLMPSE</sequence>
<dbReference type="InterPro" id="IPR026992">
    <property type="entry name" value="DIOX_N"/>
</dbReference>
<dbReference type="InterPro" id="IPR044861">
    <property type="entry name" value="IPNS-like_FE2OG_OXY"/>
</dbReference>
<organism evidence="7 8">
    <name type="scientific">Synchytrium endobioticum</name>
    <dbReference type="NCBI Taxonomy" id="286115"/>
    <lineage>
        <taxon>Eukaryota</taxon>
        <taxon>Fungi</taxon>
        <taxon>Fungi incertae sedis</taxon>
        <taxon>Chytridiomycota</taxon>
        <taxon>Chytridiomycota incertae sedis</taxon>
        <taxon>Chytridiomycetes</taxon>
        <taxon>Synchytriales</taxon>
        <taxon>Synchytriaceae</taxon>
        <taxon>Synchytrium</taxon>
    </lineage>
</organism>
<comment type="caution">
    <text evidence="7">The sequence shown here is derived from an EMBL/GenBank/DDBJ whole genome shotgun (WGS) entry which is preliminary data.</text>
</comment>
<dbReference type="STRING" id="286115.A0A507D8I5"/>
<evidence type="ECO:0000256" key="5">
    <source>
        <dbReference type="RuleBase" id="RU003682"/>
    </source>
</evidence>
<evidence type="ECO:0000256" key="2">
    <source>
        <dbReference type="ARBA" id="ARBA00022723"/>
    </source>
</evidence>
<proteinExistence type="inferred from homology"/>
<dbReference type="PANTHER" id="PTHR10209">
    <property type="entry name" value="OXIDOREDUCTASE, 2OG-FE II OXYGENASE FAMILY PROTEIN"/>
    <property type="match status" value="1"/>
</dbReference>
<reference evidence="7 8" key="1">
    <citation type="journal article" date="2019" name="Sci. Rep.">
        <title>Comparative genomics of chytrid fungi reveal insights into the obligate biotrophic and pathogenic lifestyle of Synchytrium endobioticum.</title>
        <authorList>
            <person name="van de Vossenberg B.T.L.H."/>
            <person name="Warris S."/>
            <person name="Nguyen H.D.T."/>
            <person name="van Gent-Pelzer M.P.E."/>
            <person name="Joly D.L."/>
            <person name="van de Geest H.C."/>
            <person name="Bonants P.J.M."/>
            <person name="Smith D.S."/>
            <person name="Levesque C.A."/>
            <person name="van der Lee T.A.J."/>
        </authorList>
    </citation>
    <scope>NUCLEOTIDE SEQUENCE [LARGE SCALE GENOMIC DNA]</scope>
    <source>
        <strain evidence="7 8">MB42</strain>
    </source>
</reference>
<name>A0A507D8I5_9FUNG</name>
<dbReference type="GO" id="GO:0046872">
    <property type="term" value="F:metal ion binding"/>
    <property type="evidence" value="ECO:0007669"/>
    <property type="project" value="UniProtKB-KW"/>
</dbReference>
<protein>
    <recommendedName>
        <fullName evidence="6">Fe2OG dioxygenase domain-containing protein</fullName>
    </recommendedName>
</protein>
<gene>
    <name evidence="7" type="ORF">SeMB42_g03194</name>
</gene>
<dbReference type="Gene3D" id="1.10.287.160">
    <property type="entry name" value="HR1 repeat"/>
    <property type="match status" value="1"/>
</dbReference>
<feature type="domain" description="Fe2OG dioxygenase" evidence="6">
    <location>
        <begin position="178"/>
        <end position="285"/>
    </location>
</feature>
<dbReference type="GO" id="GO:0016491">
    <property type="term" value="F:oxidoreductase activity"/>
    <property type="evidence" value="ECO:0007669"/>
    <property type="project" value="UniProtKB-KW"/>
</dbReference>
<dbReference type="PROSITE" id="PS51471">
    <property type="entry name" value="FE2OG_OXY"/>
    <property type="match status" value="1"/>
</dbReference>
<accession>A0A507D8I5</accession>
<dbReference type="VEuPathDB" id="FungiDB:SeMB42_g03194"/>
<dbReference type="EMBL" id="QEAN01000110">
    <property type="protein sequence ID" value="TPX47786.1"/>
    <property type="molecule type" value="Genomic_DNA"/>
</dbReference>
<dbReference type="AlphaFoldDB" id="A0A507D8I5"/>
<dbReference type="PANTHER" id="PTHR10209:SF881">
    <property type="entry name" value="FI07970P-RELATED"/>
    <property type="match status" value="1"/>
</dbReference>
<keyword evidence="3 5" id="KW-0560">Oxidoreductase</keyword>
<dbReference type="InterPro" id="IPR005123">
    <property type="entry name" value="Oxoglu/Fe-dep_dioxygenase_dom"/>
</dbReference>
<dbReference type="PRINTS" id="PR00682">
    <property type="entry name" value="IPNSYNTHASE"/>
</dbReference>
<dbReference type="Pfam" id="PF14226">
    <property type="entry name" value="DIOX_N"/>
    <property type="match status" value="1"/>
</dbReference>
<evidence type="ECO:0000256" key="4">
    <source>
        <dbReference type="ARBA" id="ARBA00023004"/>
    </source>
</evidence>
<evidence type="ECO:0000313" key="7">
    <source>
        <dbReference type="EMBL" id="TPX47786.1"/>
    </source>
</evidence>
<dbReference type="SUPFAM" id="SSF51197">
    <property type="entry name" value="Clavaminate synthase-like"/>
    <property type="match status" value="1"/>
</dbReference>
<keyword evidence="2 5" id="KW-0479">Metal-binding</keyword>
<comment type="similarity">
    <text evidence="1 5">Belongs to the iron/ascorbate-dependent oxidoreductase family.</text>
</comment>